<comment type="caution">
    <text evidence="1">The sequence shown here is derived from an EMBL/GenBank/DDBJ whole genome shotgun (WGS) entry which is preliminary data.</text>
</comment>
<organism evidence="1 2">
    <name type="scientific">Chromobacterium alticapitis</name>
    <dbReference type="NCBI Taxonomy" id="2073169"/>
    <lineage>
        <taxon>Bacteria</taxon>
        <taxon>Pseudomonadati</taxon>
        <taxon>Pseudomonadota</taxon>
        <taxon>Betaproteobacteria</taxon>
        <taxon>Neisseriales</taxon>
        <taxon>Chromobacteriaceae</taxon>
        <taxon>Chromobacterium</taxon>
    </lineage>
</organism>
<evidence type="ECO:0000313" key="2">
    <source>
        <dbReference type="Proteomes" id="UP000237082"/>
    </source>
</evidence>
<name>A0A2S5DBF1_9NEIS</name>
<gene>
    <name evidence="1" type="ORF">C2I19_19515</name>
</gene>
<keyword evidence="2" id="KW-1185">Reference proteome</keyword>
<evidence type="ECO:0000313" key="1">
    <source>
        <dbReference type="EMBL" id="POZ60322.1"/>
    </source>
</evidence>
<sequence>MTQDMHPKMSLREQKLEHLSWVSGKFIVLVLCYPDRFNEDTGPYEQVLSRLFEEWGGVRTLLKQDGDKAAAVEVEIRRALSLMESGQRKEGKWLLQDIEKELPKLAKLK</sequence>
<dbReference type="Proteomes" id="UP000237082">
    <property type="component" value="Unassembled WGS sequence"/>
</dbReference>
<dbReference type="AlphaFoldDB" id="A0A2S5DBF1"/>
<accession>A0A2S5DBF1</accession>
<dbReference type="EMBL" id="PQWB01000138">
    <property type="protein sequence ID" value="POZ60322.1"/>
    <property type="molecule type" value="Genomic_DNA"/>
</dbReference>
<proteinExistence type="predicted"/>
<dbReference type="RefSeq" id="WP_103904281.1">
    <property type="nucleotide sequence ID" value="NZ_PQWB01000138.1"/>
</dbReference>
<protein>
    <submittedName>
        <fullName evidence="1">Uncharacterized protein</fullName>
    </submittedName>
</protein>
<reference evidence="2" key="1">
    <citation type="submission" date="2018-02" db="EMBL/GenBank/DDBJ databases">
        <authorList>
            <person name="O'Hara-Hanley K."/>
            <person name="Soby S."/>
        </authorList>
    </citation>
    <scope>NUCLEOTIDE SEQUENCE [LARGE SCALE GENOMIC DNA]</scope>
    <source>
        <strain evidence="2">MWU14-2602</strain>
    </source>
</reference>